<dbReference type="AlphaFoldDB" id="A0A0N4VD58"/>
<dbReference type="Proteomes" id="UP000274131">
    <property type="component" value="Unassembled WGS sequence"/>
</dbReference>
<dbReference type="InterPro" id="IPR011009">
    <property type="entry name" value="Kinase-like_dom_sf"/>
</dbReference>
<accession>A0A0N4VD58</accession>
<proteinExistence type="predicted"/>
<evidence type="ECO:0000313" key="3">
    <source>
        <dbReference type="WBParaSite" id="EVEC_0000852901-mRNA-1"/>
    </source>
</evidence>
<dbReference type="InterPro" id="IPR012877">
    <property type="entry name" value="Dhs-27"/>
</dbReference>
<reference evidence="1 2" key="2">
    <citation type="submission" date="2018-10" db="EMBL/GenBank/DDBJ databases">
        <authorList>
            <consortium name="Pathogen Informatics"/>
        </authorList>
    </citation>
    <scope>NUCLEOTIDE SEQUENCE [LARGE SCALE GENOMIC DNA]</scope>
</reference>
<sequence length="324" mass="37418">MEMENEKIEVEDSEKQTKLQVLPDTSVPVEYVEKKMQEYFKTSSRFGPNLKMLHIGVGQGYFSVVARVFPDWTPPDSKLDKSFIVKVSSLATSRKVMEDEEVVKATEAASLNKEEFLGRMDKIRIQGHNTEVSFYSLVKKYKIGVKLPEIYFAQKVSLESDYGGLMLMEDAGEASFVIPQYEKTKLTDVKQFLDDFVKGIPDRDDPKLVHPGCIVEDIIRYVSSALSVTDRRQHFDQLLQYYYEELEKSFGDCLSFTCDQLKQAAVRMIPFATVHILFAFGKITEAEVRRKHPDREKELIKYIRENALGLLEDIWQCYQINSKK</sequence>
<dbReference type="PANTHER" id="PTHR23020">
    <property type="entry name" value="UNCHARACTERIZED NUCLEAR HORMONE RECEPTOR-RELATED"/>
    <property type="match status" value="1"/>
</dbReference>
<gene>
    <name evidence="1" type="ORF">EVEC_LOCUS8013</name>
</gene>
<dbReference type="SUPFAM" id="SSF56112">
    <property type="entry name" value="Protein kinase-like (PK-like)"/>
    <property type="match status" value="1"/>
</dbReference>
<evidence type="ECO:0000313" key="2">
    <source>
        <dbReference type="Proteomes" id="UP000274131"/>
    </source>
</evidence>
<name>A0A0N4VD58_ENTVE</name>
<dbReference type="EMBL" id="UXUI01009216">
    <property type="protein sequence ID" value="VDD93262.1"/>
    <property type="molecule type" value="Genomic_DNA"/>
</dbReference>
<dbReference type="InterPro" id="IPR052961">
    <property type="entry name" value="Oxido-Kinase-like_Enzymes"/>
</dbReference>
<dbReference type="Pfam" id="PF07914">
    <property type="entry name" value="DUF1679"/>
    <property type="match status" value="2"/>
</dbReference>
<organism evidence="3">
    <name type="scientific">Enterobius vermicularis</name>
    <name type="common">Human pinworm</name>
    <dbReference type="NCBI Taxonomy" id="51028"/>
    <lineage>
        <taxon>Eukaryota</taxon>
        <taxon>Metazoa</taxon>
        <taxon>Ecdysozoa</taxon>
        <taxon>Nematoda</taxon>
        <taxon>Chromadorea</taxon>
        <taxon>Rhabditida</taxon>
        <taxon>Spirurina</taxon>
        <taxon>Oxyuridomorpha</taxon>
        <taxon>Oxyuroidea</taxon>
        <taxon>Oxyuridae</taxon>
        <taxon>Enterobius</taxon>
    </lineage>
</organism>
<dbReference type="PANTHER" id="PTHR23020:SF8">
    <property type="entry name" value="CHK KINASE-LIKE DOMAIN-CONTAINING PROTEIN"/>
    <property type="match status" value="1"/>
</dbReference>
<evidence type="ECO:0000313" key="1">
    <source>
        <dbReference type="EMBL" id="VDD93262.1"/>
    </source>
</evidence>
<protein>
    <submittedName>
        <fullName evidence="3">CHK domain-containing protein</fullName>
    </submittedName>
</protein>
<dbReference type="WBParaSite" id="EVEC_0000852901-mRNA-1">
    <property type="protein sequence ID" value="EVEC_0000852901-mRNA-1"/>
    <property type="gene ID" value="EVEC_0000852901"/>
</dbReference>
<keyword evidence="2" id="KW-1185">Reference proteome</keyword>
<reference evidence="3" key="1">
    <citation type="submission" date="2017-02" db="UniProtKB">
        <authorList>
            <consortium name="WormBaseParasite"/>
        </authorList>
    </citation>
    <scope>IDENTIFICATION</scope>
</reference>
<dbReference type="OrthoDB" id="5915577at2759"/>